<dbReference type="EMBL" id="JAKEVZ010000011">
    <property type="protein sequence ID" value="MCF1752341.1"/>
    <property type="molecule type" value="Genomic_DNA"/>
</dbReference>
<name>A0ABS9BXI2_9BACT</name>
<gene>
    <name evidence="2" type="ORF">L0U89_14855</name>
</gene>
<dbReference type="RefSeq" id="WP_234862237.1">
    <property type="nucleotide sequence ID" value="NZ_JAKEVZ010000011.1"/>
</dbReference>
<keyword evidence="3" id="KW-1185">Reference proteome</keyword>
<feature type="compositionally biased region" description="Polar residues" evidence="1">
    <location>
        <begin position="374"/>
        <end position="389"/>
    </location>
</feature>
<reference evidence="2 3" key="1">
    <citation type="submission" date="2022-01" db="EMBL/GenBank/DDBJ databases">
        <title>Mariniradius saccharolyticus sp. nov., isolated from sediment of a river.</title>
        <authorList>
            <person name="Liu H."/>
        </authorList>
    </citation>
    <scope>NUCLEOTIDE SEQUENCE [LARGE SCALE GENOMIC DNA]</scope>
    <source>
        <strain evidence="2 3">RY-2</strain>
    </source>
</reference>
<accession>A0ABS9BXI2</accession>
<evidence type="ECO:0000313" key="2">
    <source>
        <dbReference type="EMBL" id="MCF1752341.1"/>
    </source>
</evidence>
<protein>
    <submittedName>
        <fullName evidence="2">Uncharacterized protein</fullName>
    </submittedName>
</protein>
<dbReference type="Proteomes" id="UP001201449">
    <property type="component" value="Unassembled WGS sequence"/>
</dbReference>
<evidence type="ECO:0000256" key="1">
    <source>
        <dbReference type="SAM" id="MobiDB-lite"/>
    </source>
</evidence>
<organism evidence="2 3">
    <name type="scientific">Mariniradius sediminis</name>
    <dbReference type="NCBI Taxonomy" id="2909237"/>
    <lineage>
        <taxon>Bacteria</taxon>
        <taxon>Pseudomonadati</taxon>
        <taxon>Bacteroidota</taxon>
        <taxon>Cytophagia</taxon>
        <taxon>Cytophagales</taxon>
        <taxon>Cyclobacteriaceae</taxon>
        <taxon>Mariniradius</taxon>
    </lineage>
</organism>
<feature type="region of interest" description="Disordered" evidence="1">
    <location>
        <begin position="363"/>
        <end position="389"/>
    </location>
</feature>
<evidence type="ECO:0000313" key="3">
    <source>
        <dbReference type="Proteomes" id="UP001201449"/>
    </source>
</evidence>
<sequence>MEIIEQLFNSYGGSKNPPSKEEFIYEDDSSNLEKSISQHWESLINGKIPDYSLEEVPPYHLIYAYFLENTRIYQIVEKLIFMFRNDEELGVAIANNQIHKQAFNWITNTENIFFKTLPNTSYLNYSGNLRPNPEASRRNAYFRLLGMDLAFGMPTNPSSNEFVYHKPKFANREFILLFEQFLSEVWQAYINASNSSGANTTDYERIKNIVTKIRLMLMARRGGSGFINLADYRYMNLSKEEFNSVILMYWLLYVFLSNSPLIVMLGCQANSPSERLEILGQKVGLPAHKKSMALMELSGPSAAVLRAIEYGTFELTSPDLWIQKAIESRSALGSPVASDPQKQALTDLLNIINNWENATGHRIKNPEGGISGRVSLNGQKSVPESLAQN</sequence>
<proteinExistence type="predicted"/>
<comment type="caution">
    <text evidence="2">The sequence shown here is derived from an EMBL/GenBank/DDBJ whole genome shotgun (WGS) entry which is preliminary data.</text>
</comment>